<feature type="transmembrane region" description="Helical" evidence="8">
    <location>
        <begin position="494"/>
        <end position="514"/>
    </location>
</feature>
<proteinExistence type="inferred from homology"/>
<accession>A0A074Z403</accession>
<evidence type="ECO:0000256" key="2">
    <source>
        <dbReference type="ARBA" id="ARBA00009706"/>
    </source>
</evidence>
<keyword evidence="3 8" id="KW-0812">Transmembrane</keyword>
<dbReference type="EMBL" id="KL596939">
    <property type="protein sequence ID" value="KER21816.1"/>
    <property type="molecule type" value="Genomic_DNA"/>
</dbReference>
<feature type="transmembrane region" description="Helical" evidence="8">
    <location>
        <begin position="585"/>
        <end position="606"/>
    </location>
</feature>
<sequence>HRCFHKYGHAGPLGETPYCLHTPVAGDSTTLPPDRLVPRLLLVRGLAALDLAAPLWPSWHGCTLWNQVPASVASEIIAALTPGHHVKVAALGWVQRFQPDAVGITQPLSWEARRTDSTQTFCNLFHTPLVNGWPPLSYSSTLYWARKAGFSSANHGLACAVHSKRNPRLADSCIDLTWHTAIVINTTSNVRETLHNFECLPWIVSGVFSDCVSMRMTLHFVGAKCIPKQGDYSGHFIEKHLCLLLLEDENGIICIFQVDKVFVTSSSLPALAFQLLLSRLGMAILGFQLVTTLIGACILSKIVTYFSCTRFVFDGLSRFMAPSDQLLIEASGNFKTRNKNKKRRTDATNGSNSNTSSQDRFFFPRASPIQLQSSVITNADASVLPLYSSFQWLLDFTVCTFGIYLVTELANSSLLSSHNWAAISPSRSSTSNSFSLSTRLNLSLVWLALVVWFTLRVLVSMTAIYFSTRTPEFHKSESRPSISSTAPGANSGEWFLVIVTGFCFLILTGFFMALDGRYFEFELHPAYANLTMNTTVSPGVPLISWGAFNAILAFTCASIGALFVYPGMKFGRTYLDAVSKGQTSVYQRLLFHLTFIMPLFSLLLWIKPITDHLLRSLTTLSFSHIVMQQPSLLALITVSMELLSTQIGTLRLLSCLFVVLLRISLTRLNLQV</sequence>
<feature type="transmembrane region" description="Helical" evidence="8">
    <location>
        <begin position="444"/>
        <end position="466"/>
    </location>
</feature>
<keyword evidence="6" id="KW-0325">Glycoprotein</keyword>
<evidence type="ECO:0000313" key="9">
    <source>
        <dbReference type="EMBL" id="KER21816.1"/>
    </source>
</evidence>
<keyword evidence="10" id="KW-1185">Reference proteome</keyword>
<dbReference type="GeneID" id="20329175"/>
<evidence type="ECO:0000256" key="8">
    <source>
        <dbReference type="SAM" id="Phobius"/>
    </source>
</evidence>
<comment type="subcellular location">
    <subcellularLocation>
        <location evidence="1">Membrane</location>
        <topology evidence="1">Multi-pass membrane protein</topology>
    </subcellularLocation>
</comment>
<dbReference type="KEGG" id="ovi:T265_15009"/>
<feature type="transmembrane region" description="Helical" evidence="8">
    <location>
        <begin position="542"/>
        <end position="565"/>
    </location>
</feature>
<evidence type="ECO:0000256" key="4">
    <source>
        <dbReference type="ARBA" id="ARBA00022989"/>
    </source>
</evidence>
<evidence type="ECO:0000256" key="5">
    <source>
        <dbReference type="ARBA" id="ARBA00023136"/>
    </source>
</evidence>
<dbReference type="CTD" id="20329175"/>
<gene>
    <name evidence="9" type="ORF">T265_15009</name>
</gene>
<name>A0A074Z403_OPIVI</name>
<keyword evidence="5 8" id="KW-0472">Membrane</keyword>
<dbReference type="RefSeq" id="XP_009174446.1">
    <property type="nucleotide sequence ID" value="XM_009176182.1"/>
</dbReference>
<protein>
    <submittedName>
        <fullName evidence="9">Uncharacterized protein</fullName>
    </submittedName>
</protein>
<dbReference type="PANTHER" id="PTHR13624:SF6">
    <property type="entry name" value="EMEI"/>
    <property type="match status" value="1"/>
</dbReference>
<comment type="similarity">
    <text evidence="2">Belongs to the TMEM161 family.</text>
</comment>
<evidence type="ECO:0000313" key="10">
    <source>
        <dbReference type="Proteomes" id="UP000054324"/>
    </source>
</evidence>
<evidence type="ECO:0000256" key="3">
    <source>
        <dbReference type="ARBA" id="ARBA00022692"/>
    </source>
</evidence>
<dbReference type="OrthoDB" id="784140at2759"/>
<dbReference type="Pfam" id="PF10268">
    <property type="entry name" value="Tmemb_161AB"/>
    <property type="match status" value="2"/>
</dbReference>
<dbReference type="PANTHER" id="PTHR13624">
    <property type="entry name" value="RE42071P"/>
    <property type="match status" value="1"/>
</dbReference>
<feature type="non-terminal residue" evidence="9">
    <location>
        <position position="1"/>
    </location>
</feature>
<evidence type="ECO:0000256" key="6">
    <source>
        <dbReference type="ARBA" id="ARBA00023180"/>
    </source>
</evidence>
<dbReference type="STRING" id="6198.A0A074Z403"/>
<evidence type="ECO:0000256" key="7">
    <source>
        <dbReference type="SAM" id="MobiDB-lite"/>
    </source>
</evidence>
<dbReference type="GO" id="GO:0016020">
    <property type="term" value="C:membrane"/>
    <property type="evidence" value="ECO:0007669"/>
    <property type="project" value="UniProtKB-SubCell"/>
</dbReference>
<reference evidence="9 10" key="1">
    <citation type="submission" date="2013-11" db="EMBL/GenBank/DDBJ databases">
        <title>Opisthorchis viverrini - life in the bile duct.</title>
        <authorList>
            <person name="Young N.D."/>
            <person name="Nagarajan N."/>
            <person name="Lin S.J."/>
            <person name="Korhonen P.K."/>
            <person name="Jex A.R."/>
            <person name="Hall R.S."/>
            <person name="Safavi-Hemami H."/>
            <person name="Kaewkong W."/>
            <person name="Bertrand D."/>
            <person name="Gao S."/>
            <person name="Seet Q."/>
            <person name="Wongkham S."/>
            <person name="Teh B.T."/>
            <person name="Wongkham C."/>
            <person name="Intapan P.M."/>
            <person name="Maleewong W."/>
            <person name="Yang X."/>
            <person name="Hu M."/>
            <person name="Wang Z."/>
            <person name="Hofmann A."/>
            <person name="Sternberg P.W."/>
            <person name="Tan P."/>
            <person name="Wang J."/>
            <person name="Gasser R.B."/>
        </authorList>
    </citation>
    <scope>NUCLEOTIDE SEQUENCE [LARGE SCALE GENOMIC DNA]</scope>
</reference>
<dbReference type="InterPro" id="IPR019395">
    <property type="entry name" value="Transmembrane_161A/B"/>
</dbReference>
<organism evidence="9 10">
    <name type="scientific">Opisthorchis viverrini</name>
    <name type="common">Southeast Asian liver fluke</name>
    <dbReference type="NCBI Taxonomy" id="6198"/>
    <lineage>
        <taxon>Eukaryota</taxon>
        <taxon>Metazoa</taxon>
        <taxon>Spiralia</taxon>
        <taxon>Lophotrochozoa</taxon>
        <taxon>Platyhelminthes</taxon>
        <taxon>Trematoda</taxon>
        <taxon>Digenea</taxon>
        <taxon>Opisthorchiida</taxon>
        <taxon>Opisthorchiata</taxon>
        <taxon>Opisthorchiidae</taxon>
        <taxon>Opisthorchis</taxon>
    </lineage>
</organism>
<feature type="transmembrane region" description="Helical" evidence="8">
    <location>
        <begin position="650"/>
        <end position="670"/>
    </location>
</feature>
<keyword evidence="4 8" id="KW-1133">Transmembrane helix</keyword>
<feature type="region of interest" description="Disordered" evidence="7">
    <location>
        <begin position="337"/>
        <end position="360"/>
    </location>
</feature>
<evidence type="ECO:0000256" key="1">
    <source>
        <dbReference type="ARBA" id="ARBA00004141"/>
    </source>
</evidence>
<dbReference type="AlphaFoldDB" id="A0A074Z403"/>
<feature type="compositionally biased region" description="Polar residues" evidence="7">
    <location>
        <begin position="350"/>
        <end position="359"/>
    </location>
</feature>
<dbReference type="Proteomes" id="UP000054324">
    <property type="component" value="Unassembled WGS sequence"/>
</dbReference>